<feature type="transmembrane region" description="Helical" evidence="1">
    <location>
        <begin position="74"/>
        <end position="94"/>
    </location>
</feature>
<keyword evidence="1" id="KW-0472">Membrane</keyword>
<dbReference type="Proteomes" id="UP001214250">
    <property type="component" value="Chromosome 2"/>
</dbReference>
<name>A0ABY7VUB3_9BACT</name>
<evidence type="ECO:0000313" key="3">
    <source>
        <dbReference type="Proteomes" id="UP001214250"/>
    </source>
</evidence>
<dbReference type="EMBL" id="CP117812">
    <property type="protein sequence ID" value="WDE97652.1"/>
    <property type="molecule type" value="Genomic_DNA"/>
</dbReference>
<feature type="transmembrane region" description="Helical" evidence="1">
    <location>
        <begin position="100"/>
        <end position="119"/>
    </location>
</feature>
<sequence>MNQKAIYRCSRISLALIFLYHGIVPKLIFKSEQEVLMNNTFMPFLEKNMALMSSGIMETIYGFALLIFFHKAKLVYPAIFFTFFATIAILIQIPSLMTHAFNPFSTNLAVCALAYICLLSKK</sequence>
<evidence type="ECO:0000256" key="1">
    <source>
        <dbReference type="SAM" id="Phobius"/>
    </source>
</evidence>
<dbReference type="RefSeq" id="WP_274152167.1">
    <property type="nucleotide sequence ID" value="NZ_CP117812.1"/>
</dbReference>
<keyword evidence="1" id="KW-0812">Transmembrane</keyword>
<dbReference type="InterPro" id="IPR025695">
    <property type="entry name" value="DoxX-like"/>
</dbReference>
<dbReference type="Pfam" id="PF13781">
    <property type="entry name" value="DoxX_3"/>
    <property type="match status" value="1"/>
</dbReference>
<feature type="transmembrane region" description="Helical" evidence="1">
    <location>
        <begin position="49"/>
        <end position="69"/>
    </location>
</feature>
<evidence type="ECO:0000313" key="2">
    <source>
        <dbReference type="EMBL" id="WDE97652.1"/>
    </source>
</evidence>
<accession>A0ABY7VUB3</accession>
<feature type="transmembrane region" description="Helical" evidence="1">
    <location>
        <begin position="12"/>
        <end position="29"/>
    </location>
</feature>
<keyword evidence="3" id="KW-1185">Reference proteome</keyword>
<reference evidence="2 3" key="1">
    <citation type="submission" date="2023-02" db="EMBL/GenBank/DDBJ databases">
        <title>Genome sequence of Lentisphaera profundi SAORIC-696.</title>
        <authorList>
            <person name="Kim e."/>
            <person name="Cho J.-C."/>
            <person name="Choi A."/>
            <person name="Kang I."/>
        </authorList>
    </citation>
    <scope>NUCLEOTIDE SEQUENCE [LARGE SCALE GENOMIC DNA]</scope>
    <source>
        <strain evidence="2 3">SAORIC-696</strain>
    </source>
</reference>
<keyword evidence="1" id="KW-1133">Transmembrane helix</keyword>
<proteinExistence type="predicted"/>
<organism evidence="2 3">
    <name type="scientific">Lentisphaera profundi</name>
    <dbReference type="NCBI Taxonomy" id="1658616"/>
    <lineage>
        <taxon>Bacteria</taxon>
        <taxon>Pseudomonadati</taxon>
        <taxon>Lentisphaerota</taxon>
        <taxon>Lentisphaeria</taxon>
        <taxon>Lentisphaerales</taxon>
        <taxon>Lentisphaeraceae</taxon>
        <taxon>Lentisphaera</taxon>
    </lineage>
</organism>
<gene>
    <name evidence="2" type="ORF">PQO03_17640</name>
</gene>
<protein>
    <submittedName>
        <fullName evidence="2">DoxX-like family protein</fullName>
    </submittedName>
</protein>